<comment type="caution">
    <text evidence="1">The sequence shown here is derived from an EMBL/GenBank/DDBJ whole genome shotgun (WGS) entry which is preliminary data.</text>
</comment>
<keyword evidence="2" id="KW-1185">Reference proteome</keyword>
<proteinExistence type="predicted"/>
<feature type="non-terminal residue" evidence="1">
    <location>
        <position position="52"/>
    </location>
</feature>
<evidence type="ECO:0000313" key="1">
    <source>
        <dbReference type="EMBL" id="KAJ9583393.1"/>
    </source>
</evidence>
<dbReference type="EMBL" id="JASPKZ010007609">
    <property type="protein sequence ID" value="KAJ9583393.1"/>
    <property type="molecule type" value="Genomic_DNA"/>
</dbReference>
<dbReference type="Proteomes" id="UP001233999">
    <property type="component" value="Unassembled WGS sequence"/>
</dbReference>
<dbReference type="AlphaFoldDB" id="A0AAD8EAP9"/>
<evidence type="ECO:0000313" key="2">
    <source>
        <dbReference type="Proteomes" id="UP001233999"/>
    </source>
</evidence>
<reference evidence="1" key="1">
    <citation type="journal article" date="2023" name="IScience">
        <title>Live-bearing cockroach genome reveals convergent evolutionary mechanisms linked to viviparity in insects and beyond.</title>
        <authorList>
            <person name="Fouks B."/>
            <person name="Harrison M.C."/>
            <person name="Mikhailova A.A."/>
            <person name="Marchal E."/>
            <person name="English S."/>
            <person name="Carruthers M."/>
            <person name="Jennings E.C."/>
            <person name="Chiamaka E.L."/>
            <person name="Frigard R.A."/>
            <person name="Pippel M."/>
            <person name="Attardo G.M."/>
            <person name="Benoit J.B."/>
            <person name="Bornberg-Bauer E."/>
            <person name="Tobe S.S."/>
        </authorList>
    </citation>
    <scope>NUCLEOTIDE SEQUENCE</scope>
    <source>
        <strain evidence="1">Stay&amp;Tobe</strain>
    </source>
</reference>
<name>A0AAD8EAP9_DIPPU</name>
<sequence>MEFPVVLVVFYMESYNRFSRSDTTYRCGILCSTQSILQMHLRLNFERPIQNP</sequence>
<organism evidence="1 2">
    <name type="scientific">Diploptera punctata</name>
    <name type="common">Pacific beetle cockroach</name>
    <dbReference type="NCBI Taxonomy" id="6984"/>
    <lineage>
        <taxon>Eukaryota</taxon>
        <taxon>Metazoa</taxon>
        <taxon>Ecdysozoa</taxon>
        <taxon>Arthropoda</taxon>
        <taxon>Hexapoda</taxon>
        <taxon>Insecta</taxon>
        <taxon>Pterygota</taxon>
        <taxon>Neoptera</taxon>
        <taxon>Polyneoptera</taxon>
        <taxon>Dictyoptera</taxon>
        <taxon>Blattodea</taxon>
        <taxon>Blaberoidea</taxon>
        <taxon>Blaberidae</taxon>
        <taxon>Diplopterinae</taxon>
        <taxon>Diploptera</taxon>
    </lineage>
</organism>
<gene>
    <name evidence="1" type="ORF">L9F63_022259</name>
</gene>
<accession>A0AAD8EAP9</accession>
<reference evidence="1" key="2">
    <citation type="submission" date="2023-05" db="EMBL/GenBank/DDBJ databases">
        <authorList>
            <person name="Fouks B."/>
        </authorList>
    </citation>
    <scope>NUCLEOTIDE SEQUENCE</scope>
    <source>
        <strain evidence="1">Stay&amp;Tobe</strain>
        <tissue evidence="1">Testes</tissue>
    </source>
</reference>
<protein>
    <submittedName>
        <fullName evidence="1">Uncharacterized protein</fullName>
    </submittedName>
</protein>